<dbReference type="PANTHER" id="PTHR33529:SF6">
    <property type="entry name" value="YJGP_YJGQ FAMILY PERMEASE"/>
    <property type="match status" value="1"/>
</dbReference>
<feature type="transmembrane region" description="Helical" evidence="6">
    <location>
        <begin position="26"/>
        <end position="52"/>
    </location>
</feature>
<evidence type="ECO:0000256" key="5">
    <source>
        <dbReference type="ARBA" id="ARBA00023136"/>
    </source>
</evidence>
<feature type="transmembrane region" description="Helical" evidence="6">
    <location>
        <begin position="310"/>
        <end position="329"/>
    </location>
</feature>
<feature type="transmembrane region" description="Helical" evidence="6">
    <location>
        <begin position="115"/>
        <end position="136"/>
    </location>
</feature>
<dbReference type="RefSeq" id="WP_207088683.1">
    <property type="nucleotide sequence ID" value="NZ_JAFLQW010000373.1"/>
</dbReference>
<feature type="transmembrane region" description="Helical" evidence="6">
    <location>
        <begin position="336"/>
        <end position="356"/>
    </location>
</feature>
<keyword evidence="2" id="KW-1003">Cell membrane</keyword>
<comment type="caution">
    <text evidence="7">The sequence shown here is derived from an EMBL/GenBank/DDBJ whole genome shotgun (WGS) entry which is preliminary data.</text>
</comment>
<evidence type="ECO:0000313" key="7">
    <source>
        <dbReference type="EMBL" id="MBO0350195.1"/>
    </source>
</evidence>
<dbReference type="PANTHER" id="PTHR33529">
    <property type="entry name" value="SLR0882 PROTEIN-RELATED"/>
    <property type="match status" value="1"/>
</dbReference>
<proteinExistence type="predicted"/>
<gene>
    <name evidence="7" type="ORF">J0895_13950</name>
</gene>
<evidence type="ECO:0000256" key="2">
    <source>
        <dbReference type="ARBA" id="ARBA00022475"/>
    </source>
</evidence>
<evidence type="ECO:0000313" key="8">
    <source>
        <dbReference type="Proteomes" id="UP000664844"/>
    </source>
</evidence>
<sequence length="391" mass="43630">MILNSLKSFQSFSWWLLRGSVMDRYIALELIGPFLFGVGSFSSVGVAIGTLFDLVRRVTERGLPIEIAVQVFMLKLPDFIVLAFPMSVLLATLMGYSRMSADSEIVALRSCGVSVYRLVVPAIALSFCVTGLTFAFNELIVPAANYEATITLQRALNQDRPSFQDRNIIYTEFDRVTQEDGNRVTVMKRLFYAEEFDGERMKTLTILDRSQAGVSQIISAESAIWNPKENSWDFFNGTIYLIAPDGSYRNIVRFEHQQLKLPRTPLDLASQGRDYGEMNIAEAKERLEIIRYGGSEKNIRELEVRIQQKYALPFVCVLFGLVGSTLGLGPRRASKATSFGISIIIIFGYYLTAFLANALGQLAILSPFMAAWLPMALGLVIGGFLLVRASQ</sequence>
<comment type="subcellular location">
    <subcellularLocation>
        <location evidence="1">Cell membrane</location>
        <topology evidence="1">Multi-pass membrane protein</topology>
    </subcellularLocation>
</comment>
<feature type="transmembrane region" description="Helical" evidence="6">
    <location>
        <begin position="72"/>
        <end position="94"/>
    </location>
</feature>
<dbReference type="Pfam" id="PF03739">
    <property type="entry name" value="LptF_LptG"/>
    <property type="match status" value="1"/>
</dbReference>
<dbReference type="EMBL" id="JAFLQW010000373">
    <property type="protein sequence ID" value="MBO0350195.1"/>
    <property type="molecule type" value="Genomic_DNA"/>
</dbReference>
<evidence type="ECO:0000256" key="4">
    <source>
        <dbReference type="ARBA" id="ARBA00022989"/>
    </source>
</evidence>
<dbReference type="Proteomes" id="UP000664844">
    <property type="component" value="Unassembled WGS sequence"/>
</dbReference>
<keyword evidence="3 6" id="KW-0812">Transmembrane</keyword>
<evidence type="ECO:0000256" key="6">
    <source>
        <dbReference type="SAM" id="Phobius"/>
    </source>
</evidence>
<evidence type="ECO:0000256" key="3">
    <source>
        <dbReference type="ARBA" id="ARBA00022692"/>
    </source>
</evidence>
<keyword evidence="8" id="KW-1185">Reference proteome</keyword>
<protein>
    <submittedName>
        <fullName evidence="7">LptF/LptG family permease</fullName>
    </submittedName>
</protein>
<dbReference type="InterPro" id="IPR005495">
    <property type="entry name" value="LptG/LptF_permease"/>
</dbReference>
<reference evidence="7 8" key="1">
    <citation type="submission" date="2021-03" db="EMBL/GenBank/DDBJ databases">
        <title>Metabolic Capacity of the Antarctic Cyanobacterium Phormidium pseudopriestleyi that Sustains Oxygenic Photosynthesis in the Presence of Hydrogen Sulfide.</title>
        <authorList>
            <person name="Lumian J.E."/>
            <person name="Jungblut A.D."/>
            <person name="Dillon M.L."/>
            <person name="Hawes I."/>
            <person name="Doran P.T."/>
            <person name="Mackey T.J."/>
            <person name="Dick G.J."/>
            <person name="Grettenberger C.L."/>
            <person name="Sumner D.Y."/>
        </authorList>
    </citation>
    <scope>NUCLEOTIDE SEQUENCE [LARGE SCALE GENOMIC DNA]</scope>
    <source>
        <strain evidence="7 8">FRX01</strain>
    </source>
</reference>
<name>A0ABS3FSW3_9CYAN</name>
<organism evidence="7 8">
    <name type="scientific">Phormidium pseudopriestleyi FRX01</name>
    <dbReference type="NCBI Taxonomy" id="1759528"/>
    <lineage>
        <taxon>Bacteria</taxon>
        <taxon>Bacillati</taxon>
        <taxon>Cyanobacteriota</taxon>
        <taxon>Cyanophyceae</taxon>
        <taxon>Oscillatoriophycideae</taxon>
        <taxon>Oscillatoriales</taxon>
        <taxon>Oscillatoriaceae</taxon>
        <taxon>Phormidium</taxon>
    </lineage>
</organism>
<keyword evidence="5 6" id="KW-0472">Membrane</keyword>
<accession>A0ABS3FSW3</accession>
<evidence type="ECO:0000256" key="1">
    <source>
        <dbReference type="ARBA" id="ARBA00004651"/>
    </source>
</evidence>
<feature type="transmembrane region" description="Helical" evidence="6">
    <location>
        <begin position="362"/>
        <end position="387"/>
    </location>
</feature>
<keyword evidence="4 6" id="KW-1133">Transmembrane helix</keyword>